<dbReference type="RefSeq" id="WP_185100129.1">
    <property type="nucleotide sequence ID" value="NZ_BAAAXY010000086.1"/>
</dbReference>
<name>A0A7X0NKS1_9ACTN</name>
<reference evidence="1 2" key="1">
    <citation type="submission" date="2020-08" db="EMBL/GenBank/DDBJ databases">
        <title>Sequencing the genomes of 1000 actinobacteria strains.</title>
        <authorList>
            <person name="Klenk H.-P."/>
        </authorList>
    </citation>
    <scope>NUCLEOTIDE SEQUENCE [LARGE SCALE GENOMIC DNA]</scope>
    <source>
        <strain evidence="1 2">DSM 43768</strain>
    </source>
</reference>
<protein>
    <submittedName>
        <fullName evidence="1">Uncharacterized protein</fullName>
    </submittedName>
</protein>
<dbReference type="EMBL" id="JACHMI010000001">
    <property type="protein sequence ID" value="MBB6545262.1"/>
    <property type="molecule type" value="Genomic_DNA"/>
</dbReference>
<keyword evidence="2" id="KW-1185">Reference proteome</keyword>
<dbReference type="Proteomes" id="UP000565579">
    <property type="component" value="Unassembled WGS sequence"/>
</dbReference>
<organism evidence="1 2">
    <name type="scientific">Nonomuraea rubra</name>
    <dbReference type="NCBI Taxonomy" id="46180"/>
    <lineage>
        <taxon>Bacteria</taxon>
        <taxon>Bacillati</taxon>
        <taxon>Actinomycetota</taxon>
        <taxon>Actinomycetes</taxon>
        <taxon>Streptosporangiales</taxon>
        <taxon>Streptosporangiaceae</taxon>
        <taxon>Nonomuraea</taxon>
    </lineage>
</organism>
<dbReference type="AlphaFoldDB" id="A0A7X0NKS1"/>
<evidence type="ECO:0000313" key="1">
    <source>
        <dbReference type="EMBL" id="MBB6545262.1"/>
    </source>
</evidence>
<evidence type="ECO:0000313" key="2">
    <source>
        <dbReference type="Proteomes" id="UP000565579"/>
    </source>
</evidence>
<comment type="caution">
    <text evidence="1">The sequence shown here is derived from an EMBL/GenBank/DDBJ whole genome shotgun (WGS) entry which is preliminary data.</text>
</comment>
<sequence>MERTEPTPLTPDEMARFLPAMTDWLARELLEKGSVRLAALDTPGSQRNFQEVAGRVSTMLGRRVITVTSSHGMTFELADEQLPDQGRSAITR</sequence>
<gene>
    <name evidence="1" type="ORF">HD593_000057</name>
</gene>
<proteinExistence type="predicted"/>
<accession>A0A7X0NKS1</accession>